<gene>
    <name evidence="3" type="ORF">NliqN6_1646</name>
</gene>
<comment type="caution">
    <text evidence="3">The sequence shown here is derived from an EMBL/GenBank/DDBJ whole genome shotgun (WGS) entry which is preliminary data.</text>
</comment>
<feature type="region of interest" description="Disordered" evidence="2">
    <location>
        <begin position="587"/>
        <end position="621"/>
    </location>
</feature>
<dbReference type="EMBL" id="BLZA01000011">
    <property type="protein sequence ID" value="GHJ85244.1"/>
    <property type="molecule type" value="Genomic_DNA"/>
</dbReference>
<evidence type="ECO:0000256" key="2">
    <source>
        <dbReference type="SAM" id="MobiDB-lite"/>
    </source>
</evidence>
<keyword evidence="4" id="KW-1185">Reference proteome</keyword>
<keyword evidence="1" id="KW-0175">Coiled coil</keyword>
<feature type="coiled-coil region" evidence="1">
    <location>
        <begin position="376"/>
        <end position="437"/>
    </location>
</feature>
<evidence type="ECO:0000256" key="1">
    <source>
        <dbReference type="SAM" id="Coils"/>
    </source>
</evidence>
<accession>A0A8H3TQR8</accession>
<organism evidence="3 4">
    <name type="scientific">Naganishia liquefaciens</name>
    <dbReference type="NCBI Taxonomy" id="104408"/>
    <lineage>
        <taxon>Eukaryota</taxon>
        <taxon>Fungi</taxon>
        <taxon>Dikarya</taxon>
        <taxon>Basidiomycota</taxon>
        <taxon>Agaricomycotina</taxon>
        <taxon>Tremellomycetes</taxon>
        <taxon>Filobasidiales</taxon>
        <taxon>Filobasidiaceae</taxon>
        <taxon>Naganishia</taxon>
    </lineage>
</organism>
<evidence type="ECO:0000313" key="4">
    <source>
        <dbReference type="Proteomes" id="UP000620104"/>
    </source>
</evidence>
<dbReference type="OrthoDB" id="10481110at2759"/>
<dbReference type="Proteomes" id="UP000620104">
    <property type="component" value="Unassembled WGS sequence"/>
</dbReference>
<protein>
    <submittedName>
        <fullName evidence="3">Uncharacterized protein</fullName>
    </submittedName>
</protein>
<evidence type="ECO:0000313" key="3">
    <source>
        <dbReference type="EMBL" id="GHJ85244.1"/>
    </source>
</evidence>
<sequence>MAVFRAIGEALHYVCLSIAAWIGIGACSACDNLRATLVATIEQLNIARKACDDLRLANNNLRVECATTGRMMHDVFRKLIMTSNYADEMREDSMRVEGELLRQEPELIRLRKELNGMGSQIKALRAMDEANPVHASDSEAWQRCRRLEEGREVLQRKLDTANAKNAELFYQNEEMSRKLRLAKKDADSTAALTQAKEDIEWYEAETIKQQESIFELRRLLGLSREAKREMRESLKLEIQRLREDRDTTIETLQCEHEEQLAAFVDQVNETYRRKFAEWKKNKMEAVERARSYSALENEDRIHEAVMERLEVRRLESVGQITKWENQWKEKVAVLKKENRSLRSEMLEMRDFMDAEIEQAVVHRLSSESGLERTKLVKELQGKIKAIESQLKDEQRLYQERLQEAVIEGWRLSSDEKIQKLLEVFDQMKEDLNVSQQNQDVLMEQVVAIRKIEVDAYRAHDDAAKLRQVVAENDKQIEQQKGEIERLSADLSVLRPALEKVVAAQDATMEANERHQQDLKMARNQVATLVDQVSELEDHVESLRMAGEEAQKMHKMLLDAEKRKTREAVAALNATQAMSLPIQEEQMSDVSSDESSDGNDIMTQRTSLARGPTDPLRDARRALGPDQVRLRFAKSDMGRDLSIYRFYIVEMWEQSASKAQERNGGETLLENREKEYDIATLKSGG</sequence>
<name>A0A8H3TQR8_9TREE</name>
<proteinExistence type="predicted"/>
<reference evidence="3" key="1">
    <citation type="submission" date="2020-07" db="EMBL/GenBank/DDBJ databases">
        <title>Draft Genome Sequence of a Deep-Sea Yeast, Naganishia (Cryptococcus) liquefaciens strain N6.</title>
        <authorList>
            <person name="Han Y.W."/>
            <person name="Kajitani R."/>
            <person name="Morimoto H."/>
            <person name="Parhat M."/>
            <person name="Tsubouchi H."/>
            <person name="Bakenova O."/>
            <person name="Ogata M."/>
            <person name="Argunhan B."/>
            <person name="Aoki R."/>
            <person name="Kajiwara S."/>
            <person name="Itoh T."/>
            <person name="Iwasaki H."/>
        </authorList>
    </citation>
    <scope>NUCLEOTIDE SEQUENCE</scope>
    <source>
        <strain evidence="3">N6</strain>
    </source>
</reference>
<feature type="coiled-coil region" evidence="1">
    <location>
        <begin position="224"/>
        <end position="251"/>
    </location>
</feature>
<dbReference type="AlphaFoldDB" id="A0A8H3TQR8"/>
<dbReference type="PROSITE" id="PS51257">
    <property type="entry name" value="PROKAR_LIPOPROTEIN"/>
    <property type="match status" value="1"/>
</dbReference>
<feature type="coiled-coil region" evidence="1">
    <location>
        <begin position="469"/>
        <end position="545"/>
    </location>
</feature>